<dbReference type="SUPFAM" id="SSF49464">
    <property type="entry name" value="Carboxypeptidase regulatory domain-like"/>
    <property type="match status" value="1"/>
</dbReference>
<protein>
    <submittedName>
        <fullName evidence="1">CarboxypepD_reg-like domain-containing protein</fullName>
    </submittedName>
</protein>
<dbReference type="EMBL" id="FQWH01000010">
    <property type="protein sequence ID" value="SHH39925.1"/>
    <property type="molecule type" value="Genomic_DNA"/>
</dbReference>
<evidence type="ECO:0000313" key="1">
    <source>
        <dbReference type="EMBL" id="SHH39925.1"/>
    </source>
</evidence>
<sequence length="345" mass="39878">MKKLFYLFLLLFSVFSFGQRINGKVFSLDKTPLPGANIFLDGTTISTTSDGDGNFVIEYDPGAKNILVISFMGFENQYITDLGLKKDLVIYMDVAKNTLNEIVVNSKKDIFTRQQRLKIFREYFIGETRNSDKVTIENEDDIHFKYDKQNFVLTAYSDKPIVIINPFLGYKISYGLQKFEVTFNKLSIYSRDVVKNCYSGLSHFEEIDNSDLILKRREEAFRGSQINFFRNLANGTWGRDQFLLSKNNSGVFAGDCFKISKQDHLTKVEVINQKNDTNDKRFVASYDILFRNREESNVVFDVNTFYIYKYGNNSNIEDIIFTGKIAEEKIGDMLPLNYGIKLEVQ</sequence>
<dbReference type="RefSeq" id="WP_073410470.1">
    <property type="nucleotide sequence ID" value="NZ_FQWH01000010.1"/>
</dbReference>
<dbReference type="Pfam" id="PF13715">
    <property type="entry name" value="CarbopepD_reg_2"/>
    <property type="match status" value="1"/>
</dbReference>
<name>A0A1M5SN57_FLAJO</name>
<gene>
    <name evidence="1" type="ORF">SAMN05444388_11064</name>
</gene>
<reference evidence="1 2" key="1">
    <citation type="submission" date="2016-11" db="EMBL/GenBank/DDBJ databases">
        <authorList>
            <person name="Jaros S."/>
            <person name="Januszkiewicz K."/>
            <person name="Wedrychowicz H."/>
        </authorList>
    </citation>
    <scope>NUCLEOTIDE SEQUENCE [LARGE SCALE GENOMIC DNA]</scope>
    <source>
        <strain evidence="1 2">DSM 6792</strain>
    </source>
</reference>
<dbReference type="Gene3D" id="2.60.40.1120">
    <property type="entry name" value="Carboxypeptidase-like, regulatory domain"/>
    <property type="match status" value="1"/>
</dbReference>
<organism evidence="1 2">
    <name type="scientific">Flavobacterium johnsoniae</name>
    <name type="common">Cytophaga johnsonae</name>
    <dbReference type="NCBI Taxonomy" id="986"/>
    <lineage>
        <taxon>Bacteria</taxon>
        <taxon>Pseudomonadati</taxon>
        <taxon>Bacteroidota</taxon>
        <taxon>Flavobacteriia</taxon>
        <taxon>Flavobacteriales</taxon>
        <taxon>Flavobacteriaceae</taxon>
        <taxon>Flavobacterium</taxon>
    </lineage>
</organism>
<accession>A0A1M5SN57</accession>
<dbReference type="AlphaFoldDB" id="A0A1M5SN57"/>
<evidence type="ECO:0000313" key="2">
    <source>
        <dbReference type="Proteomes" id="UP000184112"/>
    </source>
</evidence>
<proteinExistence type="predicted"/>
<dbReference type="Proteomes" id="UP000184112">
    <property type="component" value="Unassembled WGS sequence"/>
</dbReference>
<dbReference type="InterPro" id="IPR008969">
    <property type="entry name" value="CarboxyPept-like_regulatory"/>
</dbReference>